<dbReference type="SUPFAM" id="SSF51445">
    <property type="entry name" value="(Trans)glycosidases"/>
    <property type="match status" value="1"/>
</dbReference>
<dbReference type="PANTHER" id="PTHR43002">
    <property type="entry name" value="GLYCOGEN DEBRANCHING ENZYME"/>
    <property type="match status" value="1"/>
</dbReference>
<dbReference type="Pfam" id="PF21653">
    <property type="entry name" value="pulA_all-beta"/>
    <property type="match status" value="1"/>
</dbReference>
<dbReference type="InterPro" id="IPR004193">
    <property type="entry name" value="Glyco_hydro_13_N"/>
</dbReference>
<dbReference type="InterPro" id="IPR006047">
    <property type="entry name" value="GH13_cat_dom"/>
</dbReference>
<dbReference type="CDD" id="cd11341">
    <property type="entry name" value="AmyAc_Pullulanase_LD-like"/>
    <property type="match status" value="1"/>
</dbReference>
<organism evidence="3 4">
    <name type="scientific">Anaerobacillus alkaliphilus</name>
    <dbReference type="NCBI Taxonomy" id="1548597"/>
    <lineage>
        <taxon>Bacteria</taxon>
        <taxon>Bacillati</taxon>
        <taxon>Bacillota</taxon>
        <taxon>Bacilli</taxon>
        <taxon>Bacillales</taxon>
        <taxon>Bacillaceae</taxon>
        <taxon>Anaerobacillus</taxon>
    </lineage>
</organism>
<dbReference type="RefSeq" id="WP_129079981.1">
    <property type="nucleotide sequence ID" value="NZ_QOUX01000046.1"/>
</dbReference>
<dbReference type="NCBIfam" id="TIGR02104">
    <property type="entry name" value="pulA_typeI"/>
    <property type="match status" value="1"/>
</dbReference>
<gene>
    <name evidence="3" type="primary">pulA</name>
    <name evidence="3" type="ORF">DS745_20140</name>
</gene>
<dbReference type="CDD" id="cd02860">
    <property type="entry name" value="E_set_Pullulanase"/>
    <property type="match status" value="1"/>
</dbReference>
<comment type="caution">
    <text evidence="3">The sequence shown here is derived from an EMBL/GenBank/DDBJ whole genome shotgun (WGS) entry which is preliminary data.</text>
</comment>
<dbReference type="Pfam" id="PF02922">
    <property type="entry name" value="CBM_48"/>
    <property type="match status" value="1"/>
</dbReference>
<dbReference type="SUPFAM" id="SSF81296">
    <property type="entry name" value="E set domains"/>
    <property type="match status" value="1"/>
</dbReference>
<evidence type="ECO:0000256" key="1">
    <source>
        <dbReference type="ARBA" id="ARBA00008061"/>
    </source>
</evidence>
<evidence type="ECO:0000259" key="2">
    <source>
        <dbReference type="SMART" id="SM00642"/>
    </source>
</evidence>
<name>A0A4Q0VQV4_9BACI</name>
<evidence type="ECO:0000313" key="4">
    <source>
        <dbReference type="Proteomes" id="UP000290649"/>
    </source>
</evidence>
<sequence>MAKHAYIDELRLITIPFAEVEEELSNFKLINMLSQEEVHITNWEKKPERLRYEIYLQDEIELGVEYKLIVNMHLEYETKIGQVVRTIPFDDRFYYDGELGVSTSSEGTTFKLWAPTATKVVLVFYNYEEDGEQIFSPSRNNKGVWEHTTPQNLDGTIYMYRVKVDGVWREAVDPYAKAVTVNGEKGVVVNLTSTNPNGWLEFNKPEFLHPTDALIYELHIRDFSSCESSGITYRGKFKGLIEKGTKGPCGTITGFDYLIDLGVTHVQLLPVQDFGSVDETRQFDKYNWGYDTIHYNALEGSYSLYPNCPKARITELKEVVQQFHQNGLRVVLDVIYNHVYIHEESNFEKIVPGYYFRYNLDGSLANGTGVGNDLASERKMVRRFIVDSVTYLAKEFHVDGFRFDLMGILDIETMRKIKQTLDEIDPTILVIGEGWDLATPLASEEKAIIANSDHLPGIGHFNDQFRDKLKGSIFHQETKGFSNGNGGLKEDFKMLVSGSTKDFYHVPGLFSDPYKSVNYVECHDNHTLWDKLILANPHDDEQTRKLMHRLATTITILSQGIPFLHAGQEFFRTKRNVENSYNSPDDINRLDWKRKALNIDNVDYIKGLIALRSQNSVFRFVKREDVKKHMYILDTPSYVLAYLLKKEDGIFVVAHNSAKESKEVILPSSGRWEVFVEEITASPTPFRYFEGAKITIQSLTTTVLYHRK</sequence>
<dbReference type="Pfam" id="PF17999">
    <property type="entry name" value="PulA_N1"/>
    <property type="match status" value="1"/>
</dbReference>
<feature type="domain" description="Glycosyl hydrolase family 13 catalytic" evidence="2">
    <location>
        <begin position="217"/>
        <end position="612"/>
    </location>
</feature>
<dbReference type="Pfam" id="PF00128">
    <property type="entry name" value="Alpha-amylase"/>
    <property type="match status" value="1"/>
</dbReference>
<dbReference type="InterPro" id="IPR011840">
    <property type="entry name" value="PulA_typeI"/>
</dbReference>
<dbReference type="SMART" id="SM00642">
    <property type="entry name" value="Aamy"/>
    <property type="match status" value="1"/>
</dbReference>
<proteinExistence type="inferred from homology"/>
<dbReference type="EMBL" id="QOUX01000046">
    <property type="protein sequence ID" value="RXI98628.1"/>
    <property type="molecule type" value="Genomic_DNA"/>
</dbReference>
<protein>
    <submittedName>
        <fullName evidence="3">Type I pullulanase</fullName>
        <ecNumber evidence="3">3.2.1.41</ecNumber>
    </submittedName>
</protein>
<dbReference type="Gene3D" id="2.60.40.1180">
    <property type="entry name" value="Golgi alpha-mannosidase II"/>
    <property type="match status" value="1"/>
</dbReference>
<keyword evidence="4" id="KW-1185">Reference proteome</keyword>
<keyword evidence="3" id="KW-0326">Glycosidase</keyword>
<dbReference type="Gene3D" id="2.60.40.10">
    <property type="entry name" value="Immunoglobulins"/>
    <property type="match status" value="1"/>
</dbReference>
<dbReference type="AlphaFoldDB" id="A0A4Q0VQV4"/>
<keyword evidence="3" id="KW-0378">Hydrolase</keyword>
<dbReference type="Gene3D" id="2.60.40.2320">
    <property type="match status" value="1"/>
</dbReference>
<dbReference type="InterPro" id="IPR040697">
    <property type="entry name" value="PulA_N1"/>
</dbReference>
<evidence type="ECO:0000313" key="3">
    <source>
        <dbReference type="EMBL" id="RXI98628.1"/>
    </source>
</evidence>
<dbReference type="Proteomes" id="UP000290649">
    <property type="component" value="Unassembled WGS sequence"/>
</dbReference>
<dbReference type="InterPro" id="IPR013780">
    <property type="entry name" value="Glyco_hydro_b"/>
</dbReference>
<accession>A0A4Q0VQV4</accession>
<dbReference type="InterPro" id="IPR017853">
    <property type="entry name" value="GH"/>
</dbReference>
<dbReference type="GO" id="GO:0051060">
    <property type="term" value="F:pullulanase activity"/>
    <property type="evidence" value="ECO:0007669"/>
    <property type="project" value="UniProtKB-EC"/>
</dbReference>
<dbReference type="EC" id="3.2.1.41" evidence="3"/>
<dbReference type="InterPro" id="IPR013783">
    <property type="entry name" value="Ig-like_fold"/>
</dbReference>
<comment type="similarity">
    <text evidence="1">Belongs to the glycosyl hydrolase 13 family.</text>
</comment>
<dbReference type="InterPro" id="IPR049117">
    <property type="entry name" value="pulA_all-beta"/>
</dbReference>
<dbReference type="Gene3D" id="3.20.20.80">
    <property type="entry name" value="Glycosidases"/>
    <property type="match status" value="1"/>
</dbReference>
<dbReference type="OrthoDB" id="9761875at2"/>
<reference evidence="3 4" key="1">
    <citation type="journal article" date="2019" name="Int. J. Syst. Evol. Microbiol.">
        <title>Anaerobacillus alkaliphilus sp. nov., a novel alkaliphilic and moderately halophilic bacterium.</title>
        <authorList>
            <person name="Borsodi A.K."/>
            <person name="Aszalos J.M."/>
            <person name="Bihari P."/>
            <person name="Nagy I."/>
            <person name="Schumann P."/>
            <person name="Sproer C."/>
            <person name="Kovacs A.L."/>
            <person name="Boka K."/>
            <person name="Dobosy P."/>
            <person name="Ovari M."/>
            <person name="Szili-Kovacs T."/>
            <person name="Toth E."/>
        </authorList>
    </citation>
    <scope>NUCLEOTIDE SEQUENCE [LARGE SCALE GENOMIC DNA]</scope>
    <source>
        <strain evidence="3 4">B16-10</strain>
    </source>
</reference>
<dbReference type="InterPro" id="IPR014756">
    <property type="entry name" value="Ig_E-set"/>
</dbReference>
<dbReference type="GO" id="GO:0005975">
    <property type="term" value="P:carbohydrate metabolic process"/>
    <property type="evidence" value="ECO:0007669"/>
    <property type="project" value="InterPro"/>
</dbReference>